<feature type="domain" description="Glutamine amidotransferase" evidence="2">
    <location>
        <begin position="78"/>
        <end position="253"/>
    </location>
</feature>
<dbReference type="PANTHER" id="PTHR42695:SF5">
    <property type="entry name" value="GLUTAMINE AMIDOTRANSFERASE YLR126C-RELATED"/>
    <property type="match status" value="1"/>
</dbReference>
<proteinExistence type="predicted"/>
<dbReference type="GO" id="GO:0005829">
    <property type="term" value="C:cytosol"/>
    <property type="evidence" value="ECO:0007669"/>
    <property type="project" value="TreeGrafter"/>
</dbReference>
<protein>
    <submittedName>
        <fullName evidence="3">GMP synthase family protein</fullName>
    </submittedName>
</protein>
<dbReference type="Pfam" id="PF00117">
    <property type="entry name" value="GATase"/>
    <property type="match status" value="1"/>
</dbReference>
<dbReference type="Gene3D" id="3.40.50.880">
    <property type="match status" value="1"/>
</dbReference>
<feature type="transmembrane region" description="Helical" evidence="1">
    <location>
        <begin position="12"/>
        <end position="31"/>
    </location>
</feature>
<dbReference type="PANTHER" id="PTHR42695">
    <property type="entry name" value="GLUTAMINE AMIDOTRANSFERASE YLR126C-RELATED"/>
    <property type="match status" value="1"/>
</dbReference>
<accession>I4C7I4</accession>
<dbReference type="HOGENOM" id="CLU_083264_0_0_7"/>
<sequence length="279" mass="31160">MAGVSPKISLNRVLISVIVACILIVSLMWYLTPSEHILRGLLIDLELSGPEQDRYRELVHVLTHGVSQSVPAARNLKADLSYLHYSEFSSSALDRIRPDFLVLSPQSTPWHMYRGRAGEQLEYAKQVLKSLVADRGMPILGICGGHQFLALTFGAKVDFIDTRFSVLFPERYPKEAVSEKGIAQLEMLRPDPIFSGLAIPGSFQVMESHYEEVKSIPEPFVNLARSNLSEVQLIRIPGKLVYGMAFHPERTGNLPQNTCTDGKILLANFLKMVALNNTR</sequence>
<dbReference type="AlphaFoldDB" id="I4C7I4"/>
<evidence type="ECO:0000313" key="4">
    <source>
        <dbReference type="Proteomes" id="UP000006055"/>
    </source>
</evidence>
<dbReference type="eggNOG" id="COG0518">
    <property type="taxonomic scope" value="Bacteria"/>
</dbReference>
<organism evidence="3 4">
    <name type="scientific">Desulfomonile tiedjei (strain ATCC 49306 / DSM 6799 / DCB-1)</name>
    <dbReference type="NCBI Taxonomy" id="706587"/>
    <lineage>
        <taxon>Bacteria</taxon>
        <taxon>Pseudomonadati</taxon>
        <taxon>Thermodesulfobacteriota</taxon>
        <taxon>Desulfomonilia</taxon>
        <taxon>Desulfomonilales</taxon>
        <taxon>Desulfomonilaceae</taxon>
        <taxon>Desulfomonile</taxon>
    </lineage>
</organism>
<dbReference type="SUPFAM" id="SSF52317">
    <property type="entry name" value="Class I glutamine amidotransferase-like"/>
    <property type="match status" value="1"/>
</dbReference>
<dbReference type="OrthoDB" id="5440624at2"/>
<keyword evidence="1" id="KW-0472">Membrane</keyword>
<gene>
    <name evidence="3" type="ordered locus">Desti_2856</name>
</gene>
<dbReference type="InterPro" id="IPR029062">
    <property type="entry name" value="Class_I_gatase-like"/>
</dbReference>
<keyword evidence="4" id="KW-1185">Reference proteome</keyword>
<dbReference type="InterPro" id="IPR044992">
    <property type="entry name" value="ChyE-like"/>
</dbReference>
<dbReference type="STRING" id="706587.Desti_2856"/>
<evidence type="ECO:0000313" key="3">
    <source>
        <dbReference type="EMBL" id="AFM25525.1"/>
    </source>
</evidence>
<dbReference type="RefSeq" id="WP_014810663.1">
    <property type="nucleotide sequence ID" value="NC_018025.1"/>
</dbReference>
<dbReference type="KEGG" id="dti:Desti_2856"/>
<dbReference type="InterPro" id="IPR017926">
    <property type="entry name" value="GATASE"/>
</dbReference>
<dbReference type="PROSITE" id="PS51273">
    <property type="entry name" value="GATASE_TYPE_1"/>
    <property type="match status" value="1"/>
</dbReference>
<keyword evidence="1" id="KW-1133">Transmembrane helix</keyword>
<dbReference type="EMBL" id="CP003360">
    <property type="protein sequence ID" value="AFM25525.1"/>
    <property type="molecule type" value="Genomic_DNA"/>
</dbReference>
<evidence type="ECO:0000256" key="1">
    <source>
        <dbReference type="SAM" id="Phobius"/>
    </source>
</evidence>
<dbReference type="Proteomes" id="UP000006055">
    <property type="component" value="Chromosome"/>
</dbReference>
<reference evidence="4" key="1">
    <citation type="submission" date="2012-06" db="EMBL/GenBank/DDBJ databases">
        <title>Complete sequence of chromosome of Desulfomonile tiedjei DSM 6799.</title>
        <authorList>
            <person name="Lucas S."/>
            <person name="Copeland A."/>
            <person name="Lapidus A."/>
            <person name="Glavina del Rio T."/>
            <person name="Dalin E."/>
            <person name="Tice H."/>
            <person name="Bruce D."/>
            <person name="Goodwin L."/>
            <person name="Pitluck S."/>
            <person name="Peters L."/>
            <person name="Ovchinnikova G."/>
            <person name="Zeytun A."/>
            <person name="Lu M."/>
            <person name="Kyrpides N."/>
            <person name="Mavromatis K."/>
            <person name="Ivanova N."/>
            <person name="Brettin T."/>
            <person name="Detter J.C."/>
            <person name="Han C."/>
            <person name="Larimer F."/>
            <person name="Land M."/>
            <person name="Hauser L."/>
            <person name="Markowitz V."/>
            <person name="Cheng J.-F."/>
            <person name="Hugenholtz P."/>
            <person name="Woyke T."/>
            <person name="Wu D."/>
            <person name="Spring S."/>
            <person name="Schroeder M."/>
            <person name="Brambilla E."/>
            <person name="Klenk H.-P."/>
            <person name="Eisen J.A."/>
        </authorList>
    </citation>
    <scope>NUCLEOTIDE SEQUENCE [LARGE SCALE GENOMIC DNA]</scope>
    <source>
        <strain evidence="4">ATCC 49306 / DSM 6799 / DCB-1</strain>
    </source>
</reference>
<keyword evidence="1" id="KW-0812">Transmembrane</keyword>
<evidence type="ECO:0000259" key="2">
    <source>
        <dbReference type="Pfam" id="PF00117"/>
    </source>
</evidence>
<name>I4C7I4_DESTA</name>